<name>C5B0Q7_METEA</name>
<dbReference type="EMBL" id="CP001510">
    <property type="protein sequence ID" value="ACS41644.1"/>
    <property type="molecule type" value="Genomic_DNA"/>
</dbReference>
<accession>C5B0Q7</accession>
<evidence type="ECO:0000313" key="2">
    <source>
        <dbReference type="Proteomes" id="UP000009081"/>
    </source>
</evidence>
<dbReference type="eggNOG" id="COG1974">
    <property type="taxonomic scope" value="Bacteria"/>
</dbReference>
<dbReference type="HOGENOM" id="CLU_982835_0_0_5"/>
<keyword evidence="2" id="KW-1185">Reference proteome</keyword>
<sequence>MSVVMLGGIRDISRSRQGSTSRSRAGGPQFSLRDMTDDLFARIQARLDALKISARKASIDSGLGPDAIRDIGRKPHNSVTLTTIEKLAIGLRTTPEWLAFDIDNRPPAEPAYDGGLRVEGEVRAGTWLEVDLETQGREKDLDLYPSVPVNLDTRWPADSQFGLIVRGPSINRHAVEGDVLACVDCWALNRPIAEGELVIVERMKDSGHYLERTAKFYEDCKDHYKLWPDSTDPRYQEAIVVPKGEPGEEVDETGTTIRIRAIVAWIHRKAVKRPNRSADGHHS</sequence>
<gene>
    <name evidence="1" type="ordered locus">MexAM1_META1p3962</name>
</gene>
<dbReference type="Proteomes" id="UP000009081">
    <property type="component" value="Chromosome"/>
</dbReference>
<dbReference type="KEGG" id="mea:Mex_1p3962"/>
<organism evidence="1 2">
    <name type="scientific">Methylorubrum extorquens (strain ATCC 14718 / DSM 1338 / JCM 2805 / NCIMB 9133 / AM1)</name>
    <name type="common">Methylobacterium extorquens</name>
    <dbReference type="NCBI Taxonomy" id="272630"/>
    <lineage>
        <taxon>Bacteria</taxon>
        <taxon>Pseudomonadati</taxon>
        <taxon>Pseudomonadota</taxon>
        <taxon>Alphaproteobacteria</taxon>
        <taxon>Hyphomicrobiales</taxon>
        <taxon>Methylobacteriaceae</taxon>
        <taxon>Methylorubrum</taxon>
    </lineage>
</organism>
<protein>
    <submittedName>
        <fullName evidence="1">Uncharacterized protein</fullName>
    </submittedName>
</protein>
<evidence type="ECO:0000313" key="1">
    <source>
        <dbReference type="EMBL" id="ACS41644.1"/>
    </source>
</evidence>
<proteinExistence type="predicted"/>
<dbReference type="STRING" id="272630.MexAM1_META1p3962"/>
<dbReference type="Gene3D" id="2.10.109.10">
    <property type="entry name" value="Umud Fragment, subunit A"/>
    <property type="match status" value="1"/>
</dbReference>
<dbReference type="AlphaFoldDB" id="C5B0Q7"/>
<reference evidence="1 2" key="1">
    <citation type="journal article" date="2009" name="PLoS ONE">
        <title>Methylobacterium genome sequences: a reference blueprint to investigate microbial metabolism of C1 compounds from natural and industrial sources.</title>
        <authorList>
            <person name="Vuilleumier S."/>
            <person name="Chistoserdova L."/>
            <person name="Lee M.-C."/>
            <person name="Bringel F."/>
            <person name="Lajus A."/>
            <person name="Zhou Y."/>
            <person name="Gourion B."/>
            <person name="Barbe V."/>
            <person name="Chang J."/>
            <person name="Cruveiller S."/>
            <person name="Dossat C."/>
            <person name="Gillett W."/>
            <person name="Gruffaz C."/>
            <person name="Haugen E."/>
            <person name="Hourcade E."/>
            <person name="Levy R."/>
            <person name="Mangenot S."/>
            <person name="Muller E."/>
            <person name="Nadalig T."/>
            <person name="Pagni M."/>
            <person name="Penny C."/>
            <person name="Peyraud R."/>
            <person name="Robinson D.G."/>
            <person name="Roche D."/>
            <person name="Rouy Z."/>
            <person name="Saenampechek C."/>
            <person name="Salvignol G."/>
            <person name="Vallenet D."/>
            <person name="Wu Z."/>
            <person name="Marx C.J."/>
            <person name="Vorholt J.A."/>
            <person name="Olson M.V."/>
            <person name="Kaul R."/>
            <person name="Weissenbach J."/>
            <person name="Medigue C."/>
            <person name="Lidstrom M.E."/>
        </authorList>
    </citation>
    <scope>NUCLEOTIDE SEQUENCE [LARGE SCALE GENOMIC DNA]</scope>
    <source>
        <strain evidence="2">ATCC 14718 / DSM 1338 / JCM 2805 / NCIMB 9133 / AM1</strain>
    </source>
</reference>